<dbReference type="GeneID" id="55998352"/>
<dbReference type="KEGG" id="trg:TRUGW13939_10873"/>
<reference evidence="3" key="1">
    <citation type="submission" date="2020-06" db="EMBL/GenBank/DDBJ databases">
        <title>A chromosome-scale genome assembly of Talaromyces rugulosus W13939.</title>
        <authorList>
            <person name="Wang B."/>
            <person name="Guo L."/>
            <person name="Ye K."/>
            <person name="Wang L."/>
        </authorList>
    </citation>
    <scope>NUCLEOTIDE SEQUENCE [LARGE SCALE GENOMIC DNA]</scope>
    <source>
        <strain evidence="3">W13939</strain>
    </source>
</reference>
<protein>
    <recommendedName>
        <fullName evidence="1">DJ-1/PfpI domain-containing protein</fullName>
    </recommendedName>
</protein>
<accession>A0A7H8RBA1</accession>
<dbReference type="SUPFAM" id="SSF52317">
    <property type="entry name" value="Class I glutamine amidotransferase-like"/>
    <property type="match status" value="1"/>
</dbReference>
<dbReference type="RefSeq" id="XP_035349876.1">
    <property type="nucleotide sequence ID" value="XM_035493983.1"/>
</dbReference>
<gene>
    <name evidence="2" type="ORF">TRUGW13939_10873</name>
</gene>
<dbReference type="PANTHER" id="PTHR43130">
    <property type="entry name" value="ARAC-FAMILY TRANSCRIPTIONAL REGULATOR"/>
    <property type="match status" value="1"/>
</dbReference>
<evidence type="ECO:0000259" key="1">
    <source>
        <dbReference type="Pfam" id="PF01965"/>
    </source>
</evidence>
<evidence type="ECO:0000313" key="3">
    <source>
        <dbReference type="Proteomes" id="UP000509510"/>
    </source>
</evidence>
<sequence length="229" mass="24759">MSEETPIRSCVLVFDGMDLVDFVAPLETLNHAYKKDTKTFETLISTVVAAPTEEVMTKQGVAIKRQISWEQAAASLADYDILVAPGSFLVETMAVCNDPDSPFLKMLKDFSALPASTSKTGQRILLSICSGSFFLAAAGLLDGRRTTTHYTMIPQLEELAAKFGKTEISRHIFVDAGLLDSGVRMISSGGLTSGFDATLYTLELVCGEECAAFAADVLEHPCRKSQALF</sequence>
<dbReference type="AlphaFoldDB" id="A0A7H8RBA1"/>
<dbReference type="OrthoDB" id="5424793at2759"/>
<name>A0A7H8RBA1_TALRU</name>
<dbReference type="InterPro" id="IPR029062">
    <property type="entry name" value="Class_I_gatase-like"/>
</dbReference>
<proteinExistence type="predicted"/>
<organism evidence="2 3">
    <name type="scientific">Talaromyces rugulosus</name>
    <name type="common">Penicillium rugulosum</name>
    <dbReference type="NCBI Taxonomy" id="121627"/>
    <lineage>
        <taxon>Eukaryota</taxon>
        <taxon>Fungi</taxon>
        <taxon>Dikarya</taxon>
        <taxon>Ascomycota</taxon>
        <taxon>Pezizomycotina</taxon>
        <taxon>Eurotiomycetes</taxon>
        <taxon>Eurotiomycetidae</taxon>
        <taxon>Eurotiales</taxon>
        <taxon>Trichocomaceae</taxon>
        <taxon>Talaromyces</taxon>
        <taxon>Talaromyces sect. Islandici</taxon>
    </lineage>
</organism>
<evidence type="ECO:0000313" key="2">
    <source>
        <dbReference type="EMBL" id="QKX63702.1"/>
    </source>
</evidence>
<dbReference type="InterPro" id="IPR052158">
    <property type="entry name" value="INH-QAR"/>
</dbReference>
<dbReference type="PANTHER" id="PTHR43130:SF3">
    <property type="entry name" value="HTH-TYPE TRANSCRIPTIONAL REGULATOR RV1931C"/>
    <property type="match status" value="1"/>
</dbReference>
<dbReference type="Pfam" id="PF01965">
    <property type="entry name" value="DJ-1_PfpI"/>
    <property type="match status" value="1"/>
</dbReference>
<feature type="domain" description="DJ-1/PfpI" evidence="1">
    <location>
        <begin position="10"/>
        <end position="165"/>
    </location>
</feature>
<dbReference type="InterPro" id="IPR002818">
    <property type="entry name" value="DJ-1/PfpI"/>
</dbReference>
<keyword evidence="3" id="KW-1185">Reference proteome</keyword>
<dbReference type="EMBL" id="CP055903">
    <property type="protein sequence ID" value="QKX63702.1"/>
    <property type="molecule type" value="Genomic_DNA"/>
</dbReference>
<dbReference type="Proteomes" id="UP000509510">
    <property type="component" value="Chromosome VI"/>
</dbReference>
<dbReference type="Gene3D" id="3.40.50.880">
    <property type="match status" value="1"/>
</dbReference>